<dbReference type="Proteomes" id="UP000823775">
    <property type="component" value="Unassembled WGS sequence"/>
</dbReference>
<name>A0ABS8ST32_DATST</name>
<dbReference type="PANTHER" id="PTHR33470">
    <property type="entry name" value="OS01G0164075 PROTEIN"/>
    <property type="match status" value="1"/>
</dbReference>
<keyword evidence="1 3" id="KW-0732">Signal</keyword>
<reference evidence="4 5" key="1">
    <citation type="journal article" date="2021" name="BMC Genomics">
        <title>Datura genome reveals duplications of psychoactive alkaloid biosynthetic genes and high mutation rate following tissue culture.</title>
        <authorList>
            <person name="Rajewski A."/>
            <person name="Carter-House D."/>
            <person name="Stajich J."/>
            <person name="Litt A."/>
        </authorList>
    </citation>
    <scope>NUCLEOTIDE SEQUENCE [LARGE SCALE GENOMIC DNA]</scope>
    <source>
        <strain evidence="4">AR-01</strain>
    </source>
</reference>
<evidence type="ECO:0000313" key="5">
    <source>
        <dbReference type="Proteomes" id="UP000823775"/>
    </source>
</evidence>
<dbReference type="PRINTS" id="PR01217">
    <property type="entry name" value="PRICHEXTENSN"/>
</dbReference>
<proteinExistence type="predicted"/>
<evidence type="ECO:0000256" key="3">
    <source>
        <dbReference type="SAM" id="SignalP"/>
    </source>
</evidence>
<organism evidence="4 5">
    <name type="scientific">Datura stramonium</name>
    <name type="common">Jimsonweed</name>
    <name type="synonym">Common thornapple</name>
    <dbReference type="NCBI Taxonomy" id="4076"/>
    <lineage>
        <taxon>Eukaryota</taxon>
        <taxon>Viridiplantae</taxon>
        <taxon>Streptophyta</taxon>
        <taxon>Embryophyta</taxon>
        <taxon>Tracheophyta</taxon>
        <taxon>Spermatophyta</taxon>
        <taxon>Magnoliopsida</taxon>
        <taxon>eudicotyledons</taxon>
        <taxon>Gunneridae</taxon>
        <taxon>Pentapetalae</taxon>
        <taxon>asterids</taxon>
        <taxon>lamiids</taxon>
        <taxon>Solanales</taxon>
        <taxon>Solanaceae</taxon>
        <taxon>Solanoideae</taxon>
        <taxon>Datureae</taxon>
        <taxon>Datura</taxon>
    </lineage>
</organism>
<evidence type="ECO:0000256" key="2">
    <source>
        <dbReference type="SAM" id="MobiDB-lite"/>
    </source>
</evidence>
<dbReference type="Pfam" id="PF01190">
    <property type="entry name" value="Pollen_Ole_e_1"/>
    <property type="match status" value="1"/>
</dbReference>
<comment type="caution">
    <text evidence="4">The sequence shown here is derived from an EMBL/GenBank/DDBJ whole genome shotgun (WGS) entry which is preliminary data.</text>
</comment>
<evidence type="ECO:0008006" key="6">
    <source>
        <dbReference type="Google" id="ProtNLM"/>
    </source>
</evidence>
<gene>
    <name evidence="4" type="ORF">HAX54_047420</name>
</gene>
<evidence type="ECO:0000256" key="1">
    <source>
        <dbReference type="ARBA" id="ARBA00022729"/>
    </source>
</evidence>
<feature type="signal peptide" evidence="3">
    <location>
        <begin position="1"/>
        <end position="26"/>
    </location>
</feature>
<protein>
    <recommendedName>
        <fullName evidence="6">Pistil-specific extensin-like protein</fullName>
    </recommendedName>
</protein>
<dbReference type="EMBL" id="JACEIK010000766">
    <property type="protein sequence ID" value="MCD7461935.1"/>
    <property type="molecule type" value="Genomic_DNA"/>
</dbReference>
<feature type="compositionally biased region" description="Pro residues" evidence="2">
    <location>
        <begin position="72"/>
        <end position="154"/>
    </location>
</feature>
<accession>A0ABS8ST32</accession>
<dbReference type="PANTHER" id="PTHR33470:SF22">
    <property type="entry name" value="POLLEN OLE E 1 ALLERGEN AND EXTENSIN FAMILY PROTEIN"/>
    <property type="match status" value="1"/>
</dbReference>
<keyword evidence="5" id="KW-1185">Reference proteome</keyword>
<feature type="region of interest" description="Disordered" evidence="2">
    <location>
        <begin position="44"/>
        <end position="156"/>
    </location>
</feature>
<evidence type="ECO:0000313" key="4">
    <source>
        <dbReference type="EMBL" id="MCD7461935.1"/>
    </source>
</evidence>
<feature type="chain" id="PRO_5045719777" description="Pistil-specific extensin-like protein" evidence="3">
    <location>
        <begin position="27"/>
        <end position="293"/>
    </location>
</feature>
<sequence>MGFVPTKGLGLILVLVLITTSFTVLGQNDAGIVTSELAPHSLVSFPPVEAPKPHHHKGGGHHHNQKHSQAPASPPSHSSPPPPPVKPPSPPVKPPSPPAHPPSKPPSHSPSKPPTPPAHPPVKPPSHSPSKPPSPPVKPPTPPAHPPVKPPSPLPIRKFVGVRGVVYCKSCKYRGVDTLLGASPIQGAVVKLACNNTKYHLTSLGTTDKNGYFFIQPKWLTTAGYHKCKVFLAKSPKQECSVPTNFHNGQSGAMLVPAPPSPMTSSKDTEPGVKLFDVGPFAFEPSKNQPCKH</sequence>
<feature type="compositionally biased region" description="Basic residues" evidence="2">
    <location>
        <begin position="53"/>
        <end position="66"/>
    </location>
</feature>